<evidence type="ECO:0000256" key="4">
    <source>
        <dbReference type="ARBA" id="ARBA00022982"/>
    </source>
</evidence>
<evidence type="ECO:0000256" key="3">
    <source>
        <dbReference type="ARBA" id="ARBA00022729"/>
    </source>
</evidence>
<organism evidence="8 9">
    <name type="scientific">Quercus lobata</name>
    <name type="common">Valley oak</name>
    <dbReference type="NCBI Taxonomy" id="97700"/>
    <lineage>
        <taxon>Eukaryota</taxon>
        <taxon>Viridiplantae</taxon>
        <taxon>Streptophyta</taxon>
        <taxon>Embryophyta</taxon>
        <taxon>Tracheophyta</taxon>
        <taxon>Spermatophyta</taxon>
        <taxon>Magnoliopsida</taxon>
        <taxon>eudicotyledons</taxon>
        <taxon>Gunneridae</taxon>
        <taxon>Pentapetalae</taxon>
        <taxon>rosids</taxon>
        <taxon>fabids</taxon>
        <taxon>Fagales</taxon>
        <taxon>Fagaceae</taxon>
        <taxon>Quercus</taxon>
    </lineage>
</organism>
<feature type="chain" id="PRO_5029471297" description="DOMON domain-containing protein" evidence="6">
    <location>
        <begin position="24"/>
        <end position="327"/>
    </location>
</feature>
<evidence type="ECO:0000256" key="5">
    <source>
        <dbReference type="ARBA" id="ARBA00023136"/>
    </source>
</evidence>
<dbReference type="AlphaFoldDB" id="A0A7N2MBW3"/>
<evidence type="ECO:0000313" key="9">
    <source>
        <dbReference type="Proteomes" id="UP000594261"/>
    </source>
</evidence>
<reference evidence="8 9" key="1">
    <citation type="journal article" date="2016" name="G3 (Bethesda)">
        <title>First Draft Assembly and Annotation of the Genome of a California Endemic Oak Quercus lobata Nee (Fagaceae).</title>
        <authorList>
            <person name="Sork V.L."/>
            <person name="Fitz-Gibbon S.T."/>
            <person name="Puiu D."/>
            <person name="Crepeau M."/>
            <person name="Gugger P.F."/>
            <person name="Sherman R."/>
            <person name="Stevens K."/>
            <person name="Langley C.H."/>
            <person name="Pellegrini M."/>
            <person name="Salzberg S.L."/>
        </authorList>
    </citation>
    <scope>NUCLEOTIDE SEQUENCE [LARGE SCALE GENOMIC DNA]</scope>
    <source>
        <strain evidence="8 9">cv. SW786</strain>
    </source>
</reference>
<dbReference type="EnsemblPlants" id="QL08p028913:mrna">
    <property type="protein sequence ID" value="QL08p028913:mrna"/>
    <property type="gene ID" value="QL08p028913"/>
</dbReference>
<accession>A0A7N2MBW3</accession>
<evidence type="ECO:0000313" key="8">
    <source>
        <dbReference type="EnsemblPlants" id="QL08p028913:mrna"/>
    </source>
</evidence>
<dbReference type="EMBL" id="LRBV02000008">
    <property type="status" value="NOT_ANNOTATED_CDS"/>
    <property type="molecule type" value="Genomic_DNA"/>
</dbReference>
<reference evidence="8" key="2">
    <citation type="submission" date="2021-01" db="UniProtKB">
        <authorList>
            <consortium name="EnsemblPlants"/>
        </authorList>
    </citation>
    <scope>IDENTIFICATION</scope>
</reference>
<keyword evidence="3 6" id="KW-0732">Signal</keyword>
<feature type="domain" description="DOMON" evidence="7">
    <location>
        <begin position="46"/>
        <end position="161"/>
    </location>
</feature>
<evidence type="ECO:0000256" key="6">
    <source>
        <dbReference type="SAM" id="SignalP"/>
    </source>
</evidence>
<feature type="signal peptide" evidence="6">
    <location>
        <begin position="1"/>
        <end position="23"/>
    </location>
</feature>
<dbReference type="GO" id="GO:0016020">
    <property type="term" value="C:membrane"/>
    <property type="evidence" value="ECO:0007669"/>
    <property type="project" value="UniProtKB-SubCell"/>
</dbReference>
<dbReference type="InParanoid" id="A0A7N2MBW3"/>
<dbReference type="InterPro" id="IPR045265">
    <property type="entry name" value="AIR12_DOMON"/>
</dbReference>
<dbReference type="Pfam" id="PF04526">
    <property type="entry name" value="DUF568"/>
    <property type="match status" value="1"/>
</dbReference>
<evidence type="ECO:0000259" key="7">
    <source>
        <dbReference type="PROSITE" id="PS50836"/>
    </source>
</evidence>
<proteinExistence type="predicted"/>
<evidence type="ECO:0000256" key="1">
    <source>
        <dbReference type="ARBA" id="ARBA00004370"/>
    </source>
</evidence>
<name>A0A7N2MBW3_QUELO</name>
<dbReference type="CDD" id="cd09629">
    <property type="entry name" value="DOMON_CIL1_like"/>
    <property type="match status" value="1"/>
</dbReference>
<dbReference type="PANTHER" id="PTHR23130">
    <property type="entry name" value="CYTOCHROME B561 AND DOMON DOMAIN-CONTAINING PROTEIN"/>
    <property type="match status" value="1"/>
</dbReference>
<keyword evidence="2" id="KW-0813">Transport</keyword>
<keyword evidence="9" id="KW-1185">Reference proteome</keyword>
<keyword evidence="5" id="KW-0472">Membrane</keyword>
<dbReference type="Gramene" id="QL08p028913:mrna">
    <property type="protein sequence ID" value="QL08p028913:mrna"/>
    <property type="gene ID" value="QL08p028913"/>
</dbReference>
<dbReference type="Proteomes" id="UP000594261">
    <property type="component" value="Chromosome 8"/>
</dbReference>
<evidence type="ECO:0000256" key="2">
    <source>
        <dbReference type="ARBA" id="ARBA00022448"/>
    </source>
</evidence>
<protein>
    <recommendedName>
        <fullName evidence="7">DOMON domain-containing protein</fullName>
    </recommendedName>
</protein>
<dbReference type="InterPro" id="IPR005018">
    <property type="entry name" value="DOMON_domain"/>
</dbReference>
<dbReference type="PROSITE" id="PS50836">
    <property type="entry name" value="DOMON"/>
    <property type="match status" value="1"/>
</dbReference>
<dbReference type="PANTHER" id="PTHR23130:SF167">
    <property type="entry name" value="CYTOCHROME B561 AND DOMON DOMAIN-CONTAINING PROTEIN"/>
    <property type="match status" value="1"/>
</dbReference>
<keyword evidence="4" id="KW-0249">Electron transport</keyword>
<sequence>MSKALRTLLFSCILLSLSVSSYAQTCKSYSFSSNRVYASCQDLPVLSAFLHYNYSSSANTLDIAYRVTGATTSNWISWAINPNGQQMAGSQALVAFQNSSGAMRVYTSSVASTSISTLSESALSFGVSNLNGSFVNGEMTIFATLTLSSGMTTVNQVWQVGPVSGNNPQSHDTSSNAANMRSVGTLNLLNGTTTSGGGTTHGSFMDLVDLYVTKPKMGELFGTTAWFLWNHRNKVRLNDRTLLLNRVGEAAKNLVQQVQSVREGHRGVRRTRRCKWTPPQVGDFKANFDGAWFDESDEAGIGIVVRDSSGLGGGGLIVSVIGGGIWV</sequence>
<comment type="subcellular location">
    <subcellularLocation>
        <location evidence="1">Membrane</location>
    </subcellularLocation>
</comment>